<dbReference type="PANTHER" id="PTHR43625">
    <property type="entry name" value="AFLATOXIN B1 ALDEHYDE REDUCTASE"/>
    <property type="match status" value="1"/>
</dbReference>
<dbReference type="GO" id="GO:0005737">
    <property type="term" value="C:cytoplasm"/>
    <property type="evidence" value="ECO:0007669"/>
    <property type="project" value="TreeGrafter"/>
</dbReference>
<organism evidence="3 4">
    <name type="scientific">Aspergillus avenaceus</name>
    <dbReference type="NCBI Taxonomy" id="36643"/>
    <lineage>
        <taxon>Eukaryota</taxon>
        <taxon>Fungi</taxon>
        <taxon>Dikarya</taxon>
        <taxon>Ascomycota</taxon>
        <taxon>Pezizomycotina</taxon>
        <taxon>Eurotiomycetes</taxon>
        <taxon>Eurotiomycetidae</taxon>
        <taxon>Eurotiales</taxon>
        <taxon>Aspergillaceae</taxon>
        <taxon>Aspergillus</taxon>
        <taxon>Aspergillus subgen. Circumdati</taxon>
    </lineage>
</organism>
<accession>A0A5N6U048</accession>
<evidence type="ECO:0000313" key="4">
    <source>
        <dbReference type="Proteomes" id="UP000325780"/>
    </source>
</evidence>
<dbReference type="InterPro" id="IPR050791">
    <property type="entry name" value="Aldo-Keto_reductase"/>
</dbReference>
<evidence type="ECO:0000259" key="2">
    <source>
        <dbReference type="Pfam" id="PF00248"/>
    </source>
</evidence>
<gene>
    <name evidence="3" type="ORF">BDV25DRAFT_170923</name>
</gene>
<evidence type="ECO:0000313" key="3">
    <source>
        <dbReference type="EMBL" id="KAE8151970.1"/>
    </source>
</evidence>
<dbReference type="InterPro" id="IPR023210">
    <property type="entry name" value="NADP_OxRdtase_dom"/>
</dbReference>
<evidence type="ECO:0000256" key="1">
    <source>
        <dbReference type="ARBA" id="ARBA00023002"/>
    </source>
</evidence>
<name>A0A5N6U048_ASPAV</name>
<dbReference type="SUPFAM" id="SSF51430">
    <property type="entry name" value="NAD(P)-linked oxidoreductase"/>
    <property type="match status" value="1"/>
</dbReference>
<dbReference type="Pfam" id="PF00248">
    <property type="entry name" value="Aldo_ket_red"/>
    <property type="match status" value="1"/>
</dbReference>
<dbReference type="CDD" id="cd19077">
    <property type="entry name" value="AKR_AKR8A1-2"/>
    <property type="match status" value="1"/>
</dbReference>
<dbReference type="GO" id="GO:0016491">
    <property type="term" value="F:oxidoreductase activity"/>
    <property type="evidence" value="ECO:0007669"/>
    <property type="project" value="UniProtKB-KW"/>
</dbReference>
<reference evidence="3 4" key="1">
    <citation type="submission" date="2019-04" db="EMBL/GenBank/DDBJ databases">
        <title>Friends and foes A comparative genomics study of 23 Aspergillus species from section Flavi.</title>
        <authorList>
            <consortium name="DOE Joint Genome Institute"/>
            <person name="Kjaerbolling I."/>
            <person name="Vesth T."/>
            <person name="Frisvad J.C."/>
            <person name="Nybo J.L."/>
            <person name="Theobald S."/>
            <person name="Kildgaard S."/>
            <person name="Isbrandt T."/>
            <person name="Kuo A."/>
            <person name="Sato A."/>
            <person name="Lyhne E.K."/>
            <person name="Kogle M.E."/>
            <person name="Wiebenga A."/>
            <person name="Kun R.S."/>
            <person name="Lubbers R.J."/>
            <person name="Makela M.R."/>
            <person name="Barry K."/>
            <person name="Chovatia M."/>
            <person name="Clum A."/>
            <person name="Daum C."/>
            <person name="Haridas S."/>
            <person name="He G."/>
            <person name="LaButti K."/>
            <person name="Lipzen A."/>
            <person name="Mondo S."/>
            <person name="Riley R."/>
            <person name="Salamov A."/>
            <person name="Simmons B.A."/>
            <person name="Magnuson J.K."/>
            <person name="Henrissat B."/>
            <person name="Mortensen U.H."/>
            <person name="Larsen T.O."/>
            <person name="Devries R.P."/>
            <person name="Grigoriev I.V."/>
            <person name="Machida M."/>
            <person name="Baker S.E."/>
            <person name="Andersen M.R."/>
        </authorList>
    </citation>
    <scope>NUCLEOTIDE SEQUENCE [LARGE SCALE GENOMIC DNA]</scope>
    <source>
        <strain evidence="3 4">IBT 18842</strain>
    </source>
</reference>
<proteinExistence type="predicted"/>
<keyword evidence="1" id="KW-0560">Oxidoreductase</keyword>
<dbReference type="InterPro" id="IPR036812">
    <property type="entry name" value="NAD(P)_OxRdtase_dom_sf"/>
</dbReference>
<dbReference type="Gene3D" id="3.20.20.100">
    <property type="entry name" value="NADP-dependent oxidoreductase domain"/>
    <property type="match status" value="1"/>
</dbReference>
<dbReference type="Proteomes" id="UP000325780">
    <property type="component" value="Unassembled WGS sequence"/>
</dbReference>
<dbReference type="AlphaFoldDB" id="A0A5N6U048"/>
<sequence>MPEILSKKVGPIGYGLMGLTTYATPPSQRQAFEVMRAAIQNGCTCWNGGEFYGAPDYNSLVLLEQYLERYPEDADKIVLNIKGGVNPETHQADASPENTHRSLDGCIAQLKGRKKIDMFEFGRRDPAISLDVAFDLIDKEYVQTGKIGGIALSEVRAETIHEAVKTTKVVAVEAELSLFSTEILENGVAAACAKHGIPIIAYSPIGRGMLTGQFKKFDDIPQDSVLFSYNFPRFQQENFKKNLRLVEKVESIAERKNCTPAQLAINWTRALSRRPGMPTIIPIPGATTAKRVEGNSKLIDITDEEMAEIDEILAEFTPAGERYPETVPVNT</sequence>
<keyword evidence="4" id="KW-1185">Reference proteome</keyword>
<dbReference type="PANTHER" id="PTHR43625:SF78">
    <property type="entry name" value="PYRIDOXAL REDUCTASE-RELATED"/>
    <property type="match status" value="1"/>
</dbReference>
<protein>
    <submittedName>
        <fullName evidence="3">NADP-dependent oxidoreductase domain-containing protein</fullName>
    </submittedName>
</protein>
<dbReference type="OrthoDB" id="37537at2759"/>
<dbReference type="EMBL" id="ML742061">
    <property type="protein sequence ID" value="KAE8151970.1"/>
    <property type="molecule type" value="Genomic_DNA"/>
</dbReference>
<feature type="domain" description="NADP-dependent oxidoreductase" evidence="2">
    <location>
        <begin position="11"/>
        <end position="313"/>
    </location>
</feature>